<accession>A0AA88XGZ0</accession>
<dbReference type="Proteomes" id="UP001188597">
    <property type="component" value="Unassembled WGS sequence"/>
</dbReference>
<dbReference type="EMBL" id="JAVXUP010000093">
    <property type="protein sequence ID" value="KAK3038570.1"/>
    <property type="molecule type" value="Genomic_DNA"/>
</dbReference>
<feature type="domain" description="CBM-cenC" evidence="2">
    <location>
        <begin position="115"/>
        <end position="185"/>
    </location>
</feature>
<dbReference type="SUPFAM" id="SSF51445">
    <property type="entry name" value="(Trans)glycosidases"/>
    <property type="match status" value="1"/>
</dbReference>
<dbReference type="InterPro" id="IPR017853">
    <property type="entry name" value="GH"/>
</dbReference>
<comment type="caution">
    <text evidence="3">The sequence shown here is derived from an EMBL/GenBank/DDBJ whole genome shotgun (WGS) entry which is preliminary data.</text>
</comment>
<sequence length="329" mass="36022">MILCPSQIANESEEDEGSLTLREIQGVVILWVENGRAGFESIASNGDGGHPASNDAVPLEHPDFANTGRIVGLGVKAEEVGYGGAGNATADYTDGGGFRLSRVQKSCKEVRYGGGILVNPNFNCGTKGWTAFGNGVLQERTAENGNRFIVVHNRTLPLNSLSQRVQLKKGKLYAFSAWVQISEGRERVAVVFKTSHGELVPGGSHSQARMLVLGQRARIQQFKYGLTICHCNHLQKSNGDPTKTKSISKVCHANKTVVGGASVTIKQGRSGFPFGCAMTRNVLKSNAYQKWFSSRFSITTFRNEMKWYSTETEQGHEKLHYPRCYGKIF</sequence>
<reference evidence="3" key="1">
    <citation type="submission" date="2022-12" db="EMBL/GenBank/DDBJ databases">
        <title>Draft genome assemblies for two species of Escallonia (Escalloniales).</title>
        <authorList>
            <person name="Chanderbali A."/>
            <person name="Dervinis C."/>
            <person name="Anghel I."/>
            <person name="Soltis D."/>
            <person name="Soltis P."/>
            <person name="Zapata F."/>
        </authorList>
    </citation>
    <scope>NUCLEOTIDE SEQUENCE</scope>
    <source>
        <strain evidence="3">UCBG64.0493</strain>
        <tissue evidence="3">Leaf</tissue>
    </source>
</reference>
<keyword evidence="1" id="KW-0378">Hydrolase</keyword>
<dbReference type="AlphaFoldDB" id="A0AA88XGZ0"/>
<name>A0AA88XGZ0_9ASTE</name>
<dbReference type="GO" id="GO:0005975">
    <property type="term" value="P:carbohydrate metabolic process"/>
    <property type="evidence" value="ECO:0007669"/>
    <property type="project" value="InterPro"/>
</dbReference>
<dbReference type="InterPro" id="IPR003305">
    <property type="entry name" value="CenC_carb-bd"/>
</dbReference>
<dbReference type="SUPFAM" id="SSF49785">
    <property type="entry name" value="Galactose-binding domain-like"/>
    <property type="match status" value="1"/>
</dbReference>
<organism evidence="3 4">
    <name type="scientific">Escallonia herrerae</name>
    <dbReference type="NCBI Taxonomy" id="1293975"/>
    <lineage>
        <taxon>Eukaryota</taxon>
        <taxon>Viridiplantae</taxon>
        <taxon>Streptophyta</taxon>
        <taxon>Embryophyta</taxon>
        <taxon>Tracheophyta</taxon>
        <taxon>Spermatophyta</taxon>
        <taxon>Magnoliopsida</taxon>
        <taxon>eudicotyledons</taxon>
        <taxon>Gunneridae</taxon>
        <taxon>Pentapetalae</taxon>
        <taxon>asterids</taxon>
        <taxon>campanulids</taxon>
        <taxon>Escalloniales</taxon>
        <taxon>Escalloniaceae</taxon>
        <taxon>Escallonia</taxon>
    </lineage>
</organism>
<protein>
    <recommendedName>
        <fullName evidence="2">CBM-cenC domain-containing protein</fullName>
    </recommendedName>
</protein>
<dbReference type="InterPro" id="IPR008979">
    <property type="entry name" value="Galactose-bd-like_sf"/>
</dbReference>
<proteinExistence type="predicted"/>
<dbReference type="PANTHER" id="PTHR31490:SF52">
    <property type="entry name" value="ENDO-1,4-BETA-XYLANASE 5-RELATED"/>
    <property type="match status" value="1"/>
</dbReference>
<evidence type="ECO:0000313" key="4">
    <source>
        <dbReference type="Proteomes" id="UP001188597"/>
    </source>
</evidence>
<evidence type="ECO:0000259" key="2">
    <source>
        <dbReference type="Pfam" id="PF02018"/>
    </source>
</evidence>
<dbReference type="GO" id="GO:0004553">
    <property type="term" value="F:hydrolase activity, hydrolyzing O-glycosyl compounds"/>
    <property type="evidence" value="ECO:0007669"/>
    <property type="project" value="InterPro"/>
</dbReference>
<dbReference type="Pfam" id="PF02018">
    <property type="entry name" value="CBM_4_9"/>
    <property type="match status" value="1"/>
</dbReference>
<dbReference type="Gene3D" id="3.20.20.80">
    <property type="entry name" value="Glycosidases"/>
    <property type="match status" value="1"/>
</dbReference>
<dbReference type="Gene3D" id="2.60.120.260">
    <property type="entry name" value="Galactose-binding domain-like"/>
    <property type="match status" value="1"/>
</dbReference>
<evidence type="ECO:0000256" key="1">
    <source>
        <dbReference type="ARBA" id="ARBA00022801"/>
    </source>
</evidence>
<keyword evidence="4" id="KW-1185">Reference proteome</keyword>
<dbReference type="InterPro" id="IPR044846">
    <property type="entry name" value="GH10"/>
</dbReference>
<gene>
    <name evidence="3" type="ORF">RJ639_028021</name>
</gene>
<evidence type="ECO:0000313" key="3">
    <source>
        <dbReference type="EMBL" id="KAK3038570.1"/>
    </source>
</evidence>
<dbReference type="PANTHER" id="PTHR31490">
    <property type="entry name" value="GLYCOSYL HYDROLASE"/>
    <property type="match status" value="1"/>
</dbReference>